<keyword evidence="1" id="KW-0812">Transmembrane</keyword>
<evidence type="ECO:0008006" key="4">
    <source>
        <dbReference type="Google" id="ProtNLM"/>
    </source>
</evidence>
<proteinExistence type="predicted"/>
<protein>
    <recommendedName>
        <fullName evidence="4">DUF4145 domain-containing protein</fullName>
    </recommendedName>
</protein>
<evidence type="ECO:0000256" key="1">
    <source>
        <dbReference type="SAM" id="Phobius"/>
    </source>
</evidence>
<dbReference type="RefSeq" id="WP_284378009.1">
    <property type="nucleotide sequence ID" value="NZ_BSNM01000002.1"/>
</dbReference>
<gene>
    <name evidence="2" type="ORF">GCM10007876_03350</name>
</gene>
<comment type="caution">
    <text evidence="2">The sequence shown here is derived from an EMBL/GenBank/DDBJ whole genome shotgun (WGS) entry which is preliminary data.</text>
</comment>
<accession>A0AA37S6J7</accession>
<dbReference type="Proteomes" id="UP001161389">
    <property type="component" value="Unassembled WGS sequence"/>
</dbReference>
<keyword evidence="1" id="KW-1133">Transmembrane helix</keyword>
<reference evidence="2" key="1">
    <citation type="journal article" date="2014" name="Int. J. Syst. Evol. Microbiol.">
        <title>Complete genome sequence of Corynebacterium casei LMG S-19264T (=DSM 44701T), isolated from a smear-ripened cheese.</title>
        <authorList>
            <consortium name="US DOE Joint Genome Institute (JGI-PGF)"/>
            <person name="Walter F."/>
            <person name="Albersmeier A."/>
            <person name="Kalinowski J."/>
            <person name="Ruckert C."/>
        </authorList>
    </citation>
    <scope>NUCLEOTIDE SEQUENCE</scope>
    <source>
        <strain evidence="2">NBRC 110071</strain>
    </source>
</reference>
<sequence length="198" mass="22792">MNWMEFIIGLLNALAWPAVLLVVIYTFKQQLLLIAPFTKKLKFKDFEVEFGKDIDQLLEKAQTAFPDLRSDPKTRLIQSARHLPNSCILEAWDQLHLAAQTLTQNHFPEANISDSTPYKDTANFLTEQEVLDQRKSKLFNELRLLRNKIAHAEGYEVGGQEAVQYIELCFRLIRFLEDMNTTLSDSTLSIESRTKTSA</sequence>
<keyword evidence="1" id="KW-0472">Membrane</keyword>
<keyword evidence="3" id="KW-1185">Reference proteome</keyword>
<evidence type="ECO:0000313" key="2">
    <source>
        <dbReference type="EMBL" id="GLQ29857.1"/>
    </source>
</evidence>
<organism evidence="2 3">
    <name type="scientific">Litoribrevibacter albus</name>
    <dbReference type="NCBI Taxonomy" id="1473156"/>
    <lineage>
        <taxon>Bacteria</taxon>
        <taxon>Pseudomonadati</taxon>
        <taxon>Pseudomonadota</taxon>
        <taxon>Gammaproteobacteria</taxon>
        <taxon>Oceanospirillales</taxon>
        <taxon>Oceanospirillaceae</taxon>
        <taxon>Litoribrevibacter</taxon>
    </lineage>
</organism>
<reference evidence="2" key="2">
    <citation type="submission" date="2023-01" db="EMBL/GenBank/DDBJ databases">
        <title>Draft genome sequence of Litoribrevibacter albus strain NBRC 110071.</title>
        <authorList>
            <person name="Sun Q."/>
            <person name="Mori K."/>
        </authorList>
    </citation>
    <scope>NUCLEOTIDE SEQUENCE</scope>
    <source>
        <strain evidence="2">NBRC 110071</strain>
    </source>
</reference>
<feature type="transmembrane region" description="Helical" evidence="1">
    <location>
        <begin position="6"/>
        <end position="27"/>
    </location>
</feature>
<evidence type="ECO:0000313" key="3">
    <source>
        <dbReference type="Proteomes" id="UP001161389"/>
    </source>
</evidence>
<dbReference type="AlphaFoldDB" id="A0AA37S6J7"/>
<dbReference type="EMBL" id="BSNM01000002">
    <property type="protein sequence ID" value="GLQ29857.1"/>
    <property type="molecule type" value="Genomic_DNA"/>
</dbReference>
<name>A0AA37S6J7_9GAMM</name>